<sequence>MYQLGGKVSLFGIPKTCTQHWALVKQNTIGSIDEHPTSTLSNSPTQESIKGVAFPVAVIYFNHIQIVDQELRN</sequence>
<evidence type="ECO:0000313" key="1">
    <source>
        <dbReference type="EMBL" id="QDT43679.1"/>
    </source>
</evidence>
<protein>
    <submittedName>
        <fullName evidence="1">Uncharacterized protein</fullName>
    </submittedName>
</protein>
<dbReference type="Proteomes" id="UP000317171">
    <property type="component" value="Chromosome"/>
</dbReference>
<reference evidence="1 2" key="1">
    <citation type="submission" date="2019-02" db="EMBL/GenBank/DDBJ databases">
        <title>Deep-cultivation of Planctomycetes and their phenomic and genomic characterization uncovers novel biology.</title>
        <authorList>
            <person name="Wiegand S."/>
            <person name="Jogler M."/>
            <person name="Boedeker C."/>
            <person name="Pinto D."/>
            <person name="Vollmers J."/>
            <person name="Rivas-Marin E."/>
            <person name="Kohn T."/>
            <person name="Peeters S.H."/>
            <person name="Heuer A."/>
            <person name="Rast P."/>
            <person name="Oberbeckmann S."/>
            <person name="Bunk B."/>
            <person name="Jeske O."/>
            <person name="Meyerdierks A."/>
            <person name="Storesund J.E."/>
            <person name="Kallscheuer N."/>
            <person name="Luecker S."/>
            <person name="Lage O.M."/>
            <person name="Pohl T."/>
            <person name="Merkel B.J."/>
            <person name="Hornburger P."/>
            <person name="Mueller R.-W."/>
            <person name="Bruemmer F."/>
            <person name="Labrenz M."/>
            <person name="Spormann A.M."/>
            <person name="Op den Camp H."/>
            <person name="Overmann J."/>
            <person name="Amann R."/>
            <person name="Jetten M.S.M."/>
            <person name="Mascher T."/>
            <person name="Medema M.H."/>
            <person name="Devos D.P."/>
            <person name="Kaster A.-K."/>
            <person name="Ovreas L."/>
            <person name="Rohde M."/>
            <person name="Galperin M.Y."/>
            <person name="Jogler C."/>
        </authorList>
    </citation>
    <scope>NUCLEOTIDE SEQUENCE [LARGE SCALE GENOMIC DNA]</scope>
    <source>
        <strain evidence="1 2">Pan241w</strain>
    </source>
</reference>
<organism evidence="1 2">
    <name type="scientific">Gimesia alba</name>
    <dbReference type="NCBI Taxonomy" id="2527973"/>
    <lineage>
        <taxon>Bacteria</taxon>
        <taxon>Pseudomonadati</taxon>
        <taxon>Planctomycetota</taxon>
        <taxon>Planctomycetia</taxon>
        <taxon>Planctomycetales</taxon>
        <taxon>Planctomycetaceae</taxon>
        <taxon>Gimesia</taxon>
    </lineage>
</organism>
<dbReference type="EMBL" id="CP036269">
    <property type="protein sequence ID" value="QDT43679.1"/>
    <property type="molecule type" value="Genomic_DNA"/>
</dbReference>
<dbReference type="AlphaFoldDB" id="A0A517RII5"/>
<gene>
    <name evidence="1" type="ORF">Pan241w_37810</name>
</gene>
<evidence type="ECO:0000313" key="2">
    <source>
        <dbReference type="Proteomes" id="UP000317171"/>
    </source>
</evidence>
<keyword evidence="2" id="KW-1185">Reference proteome</keyword>
<proteinExistence type="predicted"/>
<accession>A0A517RII5</accession>
<name>A0A517RII5_9PLAN</name>
<dbReference type="KEGG" id="gaz:Pan241w_37810"/>